<evidence type="ECO:0000313" key="2">
    <source>
        <dbReference type="Proteomes" id="UP000092445"/>
    </source>
</evidence>
<sequence length="105" mass="11809">MQTKPQFYAKSLKSESLNEIQTIARHLPFDAQIAPSRNVYLYKTRLPCEFLSSHDIHYPWIVNSQQTLVVTVVVAAIAATAVTVTARVQCGWQKSATAAFTQHQF</sequence>
<reference evidence="1" key="2">
    <citation type="submission" date="2020-05" db="UniProtKB">
        <authorList>
            <consortium name="EnsemblMetazoa"/>
        </authorList>
    </citation>
    <scope>IDENTIFICATION</scope>
    <source>
        <strain evidence="1">IAEA</strain>
    </source>
</reference>
<dbReference type="AlphaFoldDB" id="A0A1B0A5A3"/>
<dbReference type="EnsemblMetazoa" id="GPAI034829-RA">
    <property type="protein sequence ID" value="GPAI034829-PA"/>
    <property type="gene ID" value="GPAI034829"/>
</dbReference>
<keyword evidence="2" id="KW-1185">Reference proteome</keyword>
<protein>
    <submittedName>
        <fullName evidence="1">Uncharacterized protein</fullName>
    </submittedName>
</protein>
<dbReference type="VEuPathDB" id="VectorBase:GPAI034829"/>
<organism evidence="1 2">
    <name type="scientific">Glossina pallidipes</name>
    <name type="common">Tsetse fly</name>
    <dbReference type="NCBI Taxonomy" id="7398"/>
    <lineage>
        <taxon>Eukaryota</taxon>
        <taxon>Metazoa</taxon>
        <taxon>Ecdysozoa</taxon>
        <taxon>Arthropoda</taxon>
        <taxon>Hexapoda</taxon>
        <taxon>Insecta</taxon>
        <taxon>Pterygota</taxon>
        <taxon>Neoptera</taxon>
        <taxon>Endopterygota</taxon>
        <taxon>Diptera</taxon>
        <taxon>Brachycera</taxon>
        <taxon>Muscomorpha</taxon>
        <taxon>Hippoboscoidea</taxon>
        <taxon>Glossinidae</taxon>
        <taxon>Glossina</taxon>
    </lineage>
</organism>
<accession>A0A1B0A5A3</accession>
<name>A0A1B0A5A3_GLOPL</name>
<reference evidence="2" key="1">
    <citation type="submission" date="2014-03" db="EMBL/GenBank/DDBJ databases">
        <authorList>
            <person name="Aksoy S."/>
            <person name="Warren W."/>
            <person name="Wilson R.K."/>
        </authorList>
    </citation>
    <scope>NUCLEOTIDE SEQUENCE [LARGE SCALE GENOMIC DNA]</scope>
    <source>
        <strain evidence="2">IAEA</strain>
    </source>
</reference>
<proteinExistence type="predicted"/>
<dbReference type="Proteomes" id="UP000092445">
    <property type="component" value="Unassembled WGS sequence"/>
</dbReference>
<evidence type="ECO:0000313" key="1">
    <source>
        <dbReference type="EnsemblMetazoa" id="GPAI034829-PA"/>
    </source>
</evidence>